<comment type="caution">
    <text evidence="2">The sequence shown here is derived from an EMBL/GenBank/DDBJ whole genome shotgun (WGS) entry which is preliminary data.</text>
</comment>
<dbReference type="Proteomes" id="UP000652761">
    <property type="component" value="Unassembled WGS sequence"/>
</dbReference>
<evidence type="ECO:0000256" key="1">
    <source>
        <dbReference type="SAM" id="MobiDB-lite"/>
    </source>
</evidence>
<feature type="region of interest" description="Disordered" evidence="1">
    <location>
        <begin position="1"/>
        <end position="35"/>
    </location>
</feature>
<evidence type="ECO:0000313" key="2">
    <source>
        <dbReference type="EMBL" id="MQL90736.1"/>
    </source>
</evidence>
<accession>A0A843V652</accession>
<dbReference type="AlphaFoldDB" id="A0A843V652"/>
<feature type="non-terminal residue" evidence="2">
    <location>
        <position position="1"/>
    </location>
</feature>
<protein>
    <submittedName>
        <fullName evidence="2">Uncharacterized protein</fullName>
    </submittedName>
</protein>
<sequence>MLHGKQTRKTPSTAAGRVRRGRKDPHHPPRNLHASKGFELPHLALHQAAAAAFTINYLHLLYVIPLGHTKDLVALRNLGFEFPFNKNNDYPRGSLATRIGRYAWHVRTTDPCIKLRSRLTSVTILSL</sequence>
<proteinExistence type="predicted"/>
<gene>
    <name evidence="2" type="ORF">Taro_023321</name>
</gene>
<organism evidence="2 3">
    <name type="scientific">Colocasia esculenta</name>
    <name type="common">Wild taro</name>
    <name type="synonym">Arum esculentum</name>
    <dbReference type="NCBI Taxonomy" id="4460"/>
    <lineage>
        <taxon>Eukaryota</taxon>
        <taxon>Viridiplantae</taxon>
        <taxon>Streptophyta</taxon>
        <taxon>Embryophyta</taxon>
        <taxon>Tracheophyta</taxon>
        <taxon>Spermatophyta</taxon>
        <taxon>Magnoliopsida</taxon>
        <taxon>Liliopsida</taxon>
        <taxon>Araceae</taxon>
        <taxon>Aroideae</taxon>
        <taxon>Colocasieae</taxon>
        <taxon>Colocasia</taxon>
    </lineage>
</organism>
<dbReference type="EMBL" id="NMUH01001268">
    <property type="protein sequence ID" value="MQL90736.1"/>
    <property type="molecule type" value="Genomic_DNA"/>
</dbReference>
<reference evidence="2" key="1">
    <citation type="submission" date="2017-07" db="EMBL/GenBank/DDBJ databases">
        <title>Taro Niue Genome Assembly and Annotation.</title>
        <authorList>
            <person name="Atibalentja N."/>
            <person name="Keating K."/>
            <person name="Fields C.J."/>
        </authorList>
    </citation>
    <scope>NUCLEOTIDE SEQUENCE</scope>
    <source>
        <strain evidence="2">Niue_2</strain>
        <tissue evidence="2">Leaf</tissue>
    </source>
</reference>
<keyword evidence="3" id="KW-1185">Reference proteome</keyword>
<name>A0A843V652_COLES</name>
<feature type="compositionally biased region" description="Basic residues" evidence="1">
    <location>
        <begin position="17"/>
        <end position="30"/>
    </location>
</feature>
<evidence type="ECO:0000313" key="3">
    <source>
        <dbReference type="Proteomes" id="UP000652761"/>
    </source>
</evidence>